<feature type="compositionally biased region" description="Basic and acidic residues" evidence="1">
    <location>
        <begin position="207"/>
        <end position="223"/>
    </location>
</feature>
<reference evidence="3" key="2">
    <citation type="submission" date="2023-05" db="EMBL/GenBank/DDBJ databases">
        <authorList>
            <consortium name="Lawrence Berkeley National Laboratory"/>
            <person name="Steindorff A."/>
            <person name="Hensen N."/>
            <person name="Bonometti L."/>
            <person name="Westerberg I."/>
            <person name="Brannstrom I.O."/>
            <person name="Guillou S."/>
            <person name="Cros-Aarteil S."/>
            <person name="Calhoun S."/>
            <person name="Haridas S."/>
            <person name="Kuo A."/>
            <person name="Mondo S."/>
            <person name="Pangilinan J."/>
            <person name="Riley R."/>
            <person name="Labutti K."/>
            <person name="Andreopoulos B."/>
            <person name="Lipzen A."/>
            <person name="Chen C."/>
            <person name="Yanf M."/>
            <person name="Daum C."/>
            <person name="Ng V."/>
            <person name="Clum A."/>
            <person name="Ohm R."/>
            <person name="Martin F."/>
            <person name="Silar P."/>
            <person name="Natvig D."/>
            <person name="Lalanne C."/>
            <person name="Gautier V."/>
            <person name="Ament-Velasquez S.L."/>
            <person name="Kruys A."/>
            <person name="Hutchinson M.I."/>
            <person name="Powell A.J."/>
            <person name="Barry K."/>
            <person name="Miller A.N."/>
            <person name="Grigoriev I.V."/>
            <person name="Debuchy R."/>
            <person name="Gladieux P."/>
            <person name="Thoren M.H."/>
            <person name="Johannesson H."/>
        </authorList>
    </citation>
    <scope>NUCLEOTIDE SEQUENCE</scope>
    <source>
        <strain evidence="3">CBS 123565</strain>
    </source>
</reference>
<feature type="compositionally biased region" description="Low complexity" evidence="1">
    <location>
        <begin position="333"/>
        <end position="343"/>
    </location>
</feature>
<organism evidence="3 4">
    <name type="scientific">Trichocladium antarcticum</name>
    <dbReference type="NCBI Taxonomy" id="1450529"/>
    <lineage>
        <taxon>Eukaryota</taxon>
        <taxon>Fungi</taxon>
        <taxon>Dikarya</taxon>
        <taxon>Ascomycota</taxon>
        <taxon>Pezizomycotina</taxon>
        <taxon>Sordariomycetes</taxon>
        <taxon>Sordariomycetidae</taxon>
        <taxon>Sordariales</taxon>
        <taxon>Chaetomiaceae</taxon>
        <taxon>Trichocladium</taxon>
    </lineage>
</organism>
<feature type="region of interest" description="Disordered" evidence="1">
    <location>
        <begin position="198"/>
        <end position="262"/>
    </location>
</feature>
<evidence type="ECO:0000313" key="3">
    <source>
        <dbReference type="EMBL" id="KAK4133344.1"/>
    </source>
</evidence>
<gene>
    <name evidence="3" type="ORF">BT67DRAFT_442791</name>
</gene>
<keyword evidence="4" id="KW-1185">Reference proteome</keyword>
<feature type="compositionally biased region" description="Low complexity" evidence="1">
    <location>
        <begin position="147"/>
        <end position="167"/>
    </location>
</feature>
<dbReference type="AlphaFoldDB" id="A0AAN6ZDD9"/>
<sequence>MAASAIIDPTKPGQYPVVLSDSLLGKPSKETYTGVNYNHRPTLSSDNAPITARLKKSAKDESYNLGFDDHGNRYQYNGVRTTDDGNYVLIFDPIRKVFVLDRVDSTFHMNLTRTPTNSNGESLRKQFPQLEVKSGNTTKQQKRSGAEKPSASKATAAKAKGGNASAKQTPKSKGSMRPEKGKAMALTLPDMNAASANSLSLPKTKQHQLEKKAGPAAESETKSKPRARSPVDSEEDDDDDDGGLTVEYPGGNPSAFQPTNFSTAFPVAVTRRFSEFARDIKDEDEDTGDNLSLTTRGYGGYGGYGDDEKGYEEEEEEEEEEDEEEEDTQLRNPPASAAVPAAVEPERYTFDDGDEDADGNDDDAMDQDFGDLEAEMEREFNKVQNEGHESDSSVSEEE</sequence>
<proteinExistence type="predicted"/>
<feature type="compositionally biased region" description="Basic and acidic residues" evidence="1">
    <location>
        <begin position="375"/>
        <end position="391"/>
    </location>
</feature>
<comment type="caution">
    <text evidence="3">The sequence shown here is derived from an EMBL/GenBank/DDBJ whole genome shotgun (WGS) entry which is preliminary data.</text>
</comment>
<evidence type="ECO:0000259" key="2">
    <source>
        <dbReference type="Pfam" id="PF09816"/>
    </source>
</evidence>
<feature type="compositionally biased region" description="Acidic residues" evidence="1">
    <location>
        <begin position="351"/>
        <end position="374"/>
    </location>
</feature>
<dbReference type="Pfam" id="PF09816">
    <property type="entry name" value="EAF"/>
    <property type="match status" value="1"/>
</dbReference>
<name>A0AAN6ZDD9_9PEZI</name>
<feature type="compositionally biased region" description="Acidic residues" evidence="1">
    <location>
        <begin position="232"/>
        <end position="242"/>
    </location>
</feature>
<evidence type="ECO:0000313" key="4">
    <source>
        <dbReference type="Proteomes" id="UP001304895"/>
    </source>
</evidence>
<reference evidence="3" key="1">
    <citation type="journal article" date="2023" name="Mol. Phylogenet. Evol.">
        <title>Genome-scale phylogeny and comparative genomics of the fungal order Sordariales.</title>
        <authorList>
            <person name="Hensen N."/>
            <person name="Bonometti L."/>
            <person name="Westerberg I."/>
            <person name="Brannstrom I.O."/>
            <person name="Guillou S."/>
            <person name="Cros-Aarteil S."/>
            <person name="Calhoun S."/>
            <person name="Haridas S."/>
            <person name="Kuo A."/>
            <person name="Mondo S."/>
            <person name="Pangilinan J."/>
            <person name="Riley R."/>
            <person name="LaButti K."/>
            <person name="Andreopoulos B."/>
            <person name="Lipzen A."/>
            <person name="Chen C."/>
            <person name="Yan M."/>
            <person name="Daum C."/>
            <person name="Ng V."/>
            <person name="Clum A."/>
            <person name="Steindorff A."/>
            <person name="Ohm R.A."/>
            <person name="Martin F."/>
            <person name="Silar P."/>
            <person name="Natvig D.O."/>
            <person name="Lalanne C."/>
            <person name="Gautier V."/>
            <person name="Ament-Velasquez S.L."/>
            <person name="Kruys A."/>
            <person name="Hutchinson M.I."/>
            <person name="Powell A.J."/>
            <person name="Barry K."/>
            <person name="Miller A.N."/>
            <person name="Grigoriev I.V."/>
            <person name="Debuchy R."/>
            <person name="Gladieux P."/>
            <person name="Hiltunen Thoren M."/>
            <person name="Johannesson H."/>
        </authorList>
    </citation>
    <scope>NUCLEOTIDE SEQUENCE</scope>
    <source>
        <strain evidence="3">CBS 123565</strain>
    </source>
</reference>
<dbReference type="Proteomes" id="UP001304895">
    <property type="component" value="Unassembled WGS sequence"/>
</dbReference>
<feature type="compositionally biased region" description="Acidic residues" evidence="1">
    <location>
        <begin position="309"/>
        <end position="327"/>
    </location>
</feature>
<evidence type="ECO:0000256" key="1">
    <source>
        <dbReference type="SAM" id="MobiDB-lite"/>
    </source>
</evidence>
<dbReference type="EMBL" id="MU853412">
    <property type="protein sequence ID" value="KAK4133344.1"/>
    <property type="molecule type" value="Genomic_DNA"/>
</dbReference>
<protein>
    <recommendedName>
        <fullName evidence="2">Transcription elongation factor Eaf N-terminal domain-containing protein</fullName>
    </recommendedName>
</protein>
<feature type="region of interest" description="Disordered" evidence="1">
    <location>
        <begin position="110"/>
        <end position="179"/>
    </location>
</feature>
<feature type="region of interest" description="Disordered" evidence="1">
    <location>
        <begin position="278"/>
        <end position="398"/>
    </location>
</feature>
<feature type="domain" description="Transcription elongation factor Eaf N-terminal" evidence="2">
    <location>
        <begin position="15"/>
        <end position="115"/>
    </location>
</feature>
<dbReference type="InterPro" id="IPR019194">
    <property type="entry name" value="Tscrpt_elong_fac_Eaf_N"/>
</dbReference>
<accession>A0AAN6ZDD9</accession>
<feature type="compositionally biased region" description="Polar residues" evidence="1">
    <location>
        <begin position="110"/>
        <end position="121"/>
    </location>
</feature>